<dbReference type="GO" id="GO:0032259">
    <property type="term" value="P:methylation"/>
    <property type="evidence" value="ECO:0007669"/>
    <property type="project" value="UniProtKB-KW"/>
</dbReference>
<dbReference type="EMBL" id="BEHT01000059">
    <property type="protein sequence ID" value="GBD00203.1"/>
    <property type="molecule type" value="Genomic_DNA"/>
</dbReference>
<dbReference type="AlphaFoldDB" id="A0A2H5XG91"/>
<dbReference type="Gene3D" id="3.40.50.150">
    <property type="entry name" value="Vaccinia Virus protein VP39"/>
    <property type="match status" value="1"/>
</dbReference>
<keyword evidence="1" id="KW-0489">Methyltransferase</keyword>
<dbReference type="Proteomes" id="UP000236173">
    <property type="component" value="Unassembled WGS sequence"/>
</dbReference>
<evidence type="ECO:0008006" key="5">
    <source>
        <dbReference type="Google" id="ProtNLM"/>
    </source>
</evidence>
<dbReference type="SUPFAM" id="SSF53335">
    <property type="entry name" value="S-adenosyl-L-methionine-dependent methyltransferases"/>
    <property type="match status" value="1"/>
</dbReference>
<comment type="caution">
    <text evidence="3">The sequence shown here is derived from an EMBL/GenBank/DDBJ whole genome shotgun (WGS) entry which is preliminary data.</text>
</comment>
<dbReference type="CDD" id="cd02440">
    <property type="entry name" value="AdoMet_MTases"/>
    <property type="match status" value="1"/>
</dbReference>
<keyword evidence="2" id="KW-0808">Transferase</keyword>
<dbReference type="GO" id="GO:0005886">
    <property type="term" value="C:plasma membrane"/>
    <property type="evidence" value="ECO:0007669"/>
    <property type="project" value="TreeGrafter"/>
</dbReference>
<evidence type="ECO:0000313" key="3">
    <source>
        <dbReference type="EMBL" id="GBD00203.1"/>
    </source>
</evidence>
<evidence type="ECO:0000256" key="2">
    <source>
        <dbReference type="ARBA" id="ARBA00022679"/>
    </source>
</evidence>
<sequence>MALWRLVRRCLRSLWVVNLAACWLALREGRTKAGRYLHHLWTAYLWRHQLLPPVSVPLTLPRRPFTEVFPSVDLSRVELLYPLPRPGSVTFEELVVLACLVRHLRPKRLVEIGTAEGRTTLNFALHAPEDAEIITLDLPPEQTGAPTLSRGPDYAQLNISEPGVFFRHHPDIARKIRLVLANSTTFDWTPYERSVDFVFLDGAHDYESVRKDSENALRIVRPGGVIVWHDYGNWDGVSRCLNELGEKLPIVWLEQTSLACLKVEHDDAAQDFRSL</sequence>
<dbReference type="InterPro" id="IPR029063">
    <property type="entry name" value="SAM-dependent_MTases_sf"/>
</dbReference>
<evidence type="ECO:0000256" key="1">
    <source>
        <dbReference type="ARBA" id="ARBA00022603"/>
    </source>
</evidence>
<dbReference type="Pfam" id="PF13578">
    <property type="entry name" value="Methyltransf_24"/>
    <property type="match status" value="1"/>
</dbReference>
<accession>A0A2H5XG91</accession>
<name>A0A2H5XG91_9BACT</name>
<evidence type="ECO:0000313" key="4">
    <source>
        <dbReference type="Proteomes" id="UP000236173"/>
    </source>
</evidence>
<dbReference type="GO" id="GO:0008168">
    <property type="term" value="F:methyltransferase activity"/>
    <property type="evidence" value="ECO:0007669"/>
    <property type="project" value="UniProtKB-KW"/>
</dbReference>
<gene>
    <name evidence="3" type="ORF">HRbin17_02741</name>
</gene>
<protein>
    <recommendedName>
        <fullName evidence="5">Class I SAM-dependent methyltransferase</fullName>
    </recommendedName>
</protein>
<dbReference type="PANTHER" id="PTHR40048:SF1">
    <property type="entry name" value="RHAMNOSYL O-METHYLTRANSFERASE"/>
    <property type="match status" value="1"/>
</dbReference>
<organism evidence="3 4">
    <name type="scientific">Candidatus Fervidibacter japonicus</name>
    <dbReference type="NCBI Taxonomy" id="2035412"/>
    <lineage>
        <taxon>Bacteria</taxon>
        <taxon>Candidatus Fervidibacterota</taxon>
        <taxon>Candidatus Fervidibacter</taxon>
    </lineage>
</organism>
<dbReference type="PANTHER" id="PTHR40048">
    <property type="entry name" value="RHAMNOSYL O-METHYLTRANSFERASE"/>
    <property type="match status" value="1"/>
</dbReference>
<proteinExistence type="predicted"/>
<reference evidence="4" key="1">
    <citation type="submission" date="2017-09" db="EMBL/GenBank/DDBJ databases">
        <title>Metaegenomics of thermophilic ammonia-oxidizing enrichment culture.</title>
        <authorList>
            <person name="Kato S."/>
            <person name="Suzuki K."/>
        </authorList>
    </citation>
    <scope>NUCLEOTIDE SEQUENCE [LARGE SCALE GENOMIC DNA]</scope>
</reference>